<evidence type="ECO:0000256" key="2">
    <source>
        <dbReference type="ARBA" id="ARBA00023043"/>
    </source>
</evidence>
<dbReference type="GO" id="GO:0071356">
    <property type="term" value="P:cellular response to tumor necrosis factor"/>
    <property type="evidence" value="ECO:0007669"/>
    <property type="project" value="TreeGrafter"/>
</dbReference>
<dbReference type="InterPro" id="IPR002110">
    <property type="entry name" value="Ankyrin_rpt"/>
</dbReference>
<dbReference type="InterPro" id="IPR036770">
    <property type="entry name" value="Ankyrin_rpt-contain_sf"/>
</dbReference>
<dbReference type="PROSITE" id="PS50297">
    <property type="entry name" value="ANK_REP_REGION"/>
    <property type="match status" value="2"/>
</dbReference>
<keyword evidence="2 3" id="KW-0040">ANK repeat</keyword>
<dbReference type="Pfam" id="PF00646">
    <property type="entry name" value="F-box"/>
    <property type="match status" value="1"/>
</dbReference>
<dbReference type="STRING" id="296587.C1FGZ3"/>
<dbReference type="OrthoDB" id="497215at2759"/>
<keyword evidence="1" id="KW-0677">Repeat</keyword>
<dbReference type="RefSeq" id="XP_002508477.1">
    <property type="nucleotide sequence ID" value="XM_002508431.1"/>
</dbReference>
<accession>C1FGZ3</accession>
<organism evidence="5 6">
    <name type="scientific">Micromonas commoda (strain RCC299 / NOUM17 / CCMP2709)</name>
    <name type="common">Picoplanktonic green alga</name>
    <dbReference type="NCBI Taxonomy" id="296587"/>
    <lineage>
        <taxon>Eukaryota</taxon>
        <taxon>Viridiplantae</taxon>
        <taxon>Chlorophyta</taxon>
        <taxon>Mamiellophyceae</taxon>
        <taxon>Mamiellales</taxon>
        <taxon>Mamiellaceae</taxon>
        <taxon>Micromonas</taxon>
    </lineage>
</organism>
<dbReference type="GO" id="GO:0005829">
    <property type="term" value="C:cytosol"/>
    <property type="evidence" value="ECO:0007669"/>
    <property type="project" value="TreeGrafter"/>
</dbReference>
<dbReference type="GeneID" id="8247025"/>
<evidence type="ECO:0000256" key="3">
    <source>
        <dbReference type="PROSITE-ProRule" id="PRU00023"/>
    </source>
</evidence>
<dbReference type="SUPFAM" id="SSF81383">
    <property type="entry name" value="F-box domain"/>
    <property type="match status" value="1"/>
</dbReference>
<dbReference type="PANTHER" id="PTHR46680:SF3">
    <property type="entry name" value="NF-KAPPA-B INHIBITOR CACTUS"/>
    <property type="match status" value="1"/>
</dbReference>
<dbReference type="GO" id="GO:0051059">
    <property type="term" value="F:NF-kappaB binding"/>
    <property type="evidence" value="ECO:0007669"/>
    <property type="project" value="TreeGrafter"/>
</dbReference>
<dbReference type="InParanoid" id="C1FGZ3"/>
<dbReference type="InterPro" id="IPR001810">
    <property type="entry name" value="F-box_dom"/>
</dbReference>
<dbReference type="Gene3D" id="1.25.40.20">
    <property type="entry name" value="Ankyrin repeat-containing domain"/>
    <property type="match status" value="1"/>
</dbReference>
<name>C1FGZ3_MICCC</name>
<feature type="repeat" description="ANK" evidence="3">
    <location>
        <begin position="158"/>
        <end position="190"/>
    </location>
</feature>
<dbReference type="InterPro" id="IPR051070">
    <property type="entry name" value="NF-kappa-B_inhibitor"/>
</dbReference>
<evidence type="ECO:0000313" key="6">
    <source>
        <dbReference type="Proteomes" id="UP000002009"/>
    </source>
</evidence>
<reference evidence="5 6" key="1">
    <citation type="journal article" date="2009" name="Science">
        <title>Green evolution and dynamic adaptations revealed by genomes of the marine picoeukaryotes Micromonas.</title>
        <authorList>
            <person name="Worden A.Z."/>
            <person name="Lee J.H."/>
            <person name="Mock T."/>
            <person name="Rouze P."/>
            <person name="Simmons M.P."/>
            <person name="Aerts A.L."/>
            <person name="Allen A.E."/>
            <person name="Cuvelier M.L."/>
            <person name="Derelle E."/>
            <person name="Everett M.V."/>
            <person name="Foulon E."/>
            <person name="Grimwood J."/>
            <person name="Gundlach H."/>
            <person name="Henrissat B."/>
            <person name="Napoli C."/>
            <person name="McDonald S.M."/>
            <person name="Parker M.S."/>
            <person name="Rombauts S."/>
            <person name="Salamov A."/>
            <person name="Von Dassow P."/>
            <person name="Badger J.H."/>
            <person name="Coutinho P.M."/>
            <person name="Demir E."/>
            <person name="Dubchak I."/>
            <person name="Gentemann C."/>
            <person name="Eikrem W."/>
            <person name="Gready J.E."/>
            <person name="John U."/>
            <person name="Lanier W."/>
            <person name="Lindquist E.A."/>
            <person name="Lucas S."/>
            <person name="Mayer K.F."/>
            <person name="Moreau H."/>
            <person name="Not F."/>
            <person name="Otillar R."/>
            <person name="Panaud O."/>
            <person name="Pangilinan J."/>
            <person name="Paulsen I."/>
            <person name="Piegu B."/>
            <person name="Poliakov A."/>
            <person name="Robbens S."/>
            <person name="Schmutz J."/>
            <person name="Toulza E."/>
            <person name="Wyss T."/>
            <person name="Zelensky A."/>
            <person name="Zhou K."/>
            <person name="Armbrust E.V."/>
            <person name="Bhattacharya D."/>
            <person name="Goodenough U.W."/>
            <person name="Van de Peer Y."/>
            <person name="Grigoriev I.V."/>
        </authorList>
    </citation>
    <scope>NUCLEOTIDE SEQUENCE [LARGE SCALE GENOMIC DNA]</scope>
    <source>
        <strain evidence="6">RCC299 / NOUM17</strain>
    </source>
</reference>
<dbReference type="EMBL" id="CP001576">
    <property type="protein sequence ID" value="ACO69735.1"/>
    <property type="molecule type" value="Genomic_DNA"/>
</dbReference>
<feature type="repeat" description="ANK" evidence="3">
    <location>
        <begin position="126"/>
        <end position="158"/>
    </location>
</feature>
<dbReference type="Proteomes" id="UP000002009">
    <property type="component" value="Chromosome 10"/>
</dbReference>
<dbReference type="SUPFAM" id="SSF48403">
    <property type="entry name" value="Ankyrin repeat"/>
    <property type="match status" value="1"/>
</dbReference>
<gene>
    <name evidence="5" type="ORF">MICPUN_61899</name>
</gene>
<feature type="repeat" description="ANK" evidence="3">
    <location>
        <begin position="186"/>
        <end position="222"/>
    </location>
</feature>
<keyword evidence="6" id="KW-1185">Reference proteome</keyword>
<dbReference type="PROSITE" id="PS50088">
    <property type="entry name" value="ANK_REPEAT"/>
    <property type="match status" value="4"/>
</dbReference>
<feature type="domain" description="F-box" evidence="4">
    <location>
        <begin position="32"/>
        <end position="67"/>
    </location>
</feature>
<evidence type="ECO:0000259" key="4">
    <source>
        <dbReference type="Pfam" id="PF00646"/>
    </source>
</evidence>
<proteinExistence type="predicted"/>
<dbReference type="eggNOG" id="KOG0502">
    <property type="taxonomic scope" value="Eukaryota"/>
</dbReference>
<dbReference type="AlphaFoldDB" id="C1FGZ3"/>
<feature type="repeat" description="ANK" evidence="3">
    <location>
        <begin position="94"/>
        <end position="122"/>
    </location>
</feature>
<dbReference type="SMART" id="SM00248">
    <property type="entry name" value="ANK"/>
    <property type="match status" value="4"/>
</dbReference>
<dbReference type="Pfam" id="PF00023">
    <property type="entry name" value="Ank"/>
    <property type="match status" value="1"/>
</dbReference>
<dbReference type="InterPro" id="IPR036047">
    <property type="entry name" value="F-box-like_dom_sf"/>
</dbReference>
<dbReference type="PANTHER" id="PTHR46680">
    <property type="entry name" value="NF-KAPPA-B INHIBITOR ALPHA"/>
    <property type="match status" value="1"/>
</dbReference>
<dbReference type="Pfam" id="PF12796">
    <property type="entry name" value="Ank_2"/>
    <property type="match status" value="1"/>
</dbReference>
<evidence type="ECO:0000256" key="1">
    <source>
        <dbReference type="ARBA" id="ARBA00022737"/>
    </source>
</evidence>
<protein>
    <recommendedName>
        <fullName evidence="4">F-box domain-containing protein</fullName>
    </recommendedName>
</protein>
<sequence>MAPRKRKRGASEPEVVTRLRRGGVSILDAVFTELPDVFYGEILPKLDLLDTANLAQVSKSWNDAVWSVGGVRSLEPKIKAHMEMIEDPFFCTEPMYWAAMENHVPLARALLESGVDVNAKMRWGEGSTSALWHACDAGSPAVVKLLIEAGADVNVSCDQETALDNAARKGFTVIVAMLLKAGADVNLGYPLHSAMHADVHEANEAIVTLLLQAGADIDKVNGYGKTVMQLGIGPGFPEGSHGYALEMVFA</sequence>
<dbReference type="KEGG" id="mis:MICPUN_61899"/>
<evidence type="ECO:0000313" key="5">
    <source>
        <dbReference type="EMBL" id="ACO69735.1"/>
    </source>
</evidence>